<comment type="caution">
    <text evidence="1">The sequence shown here is derived from an EMBL/GenBank/DDBJ whole genome shotgun (WGS) entry which is preliminary data.</text>
</comment>
<protein>
    <submittedName>
        <fullName evidence="1">Phosphotriesterase-related protein</fullName>
    </submittedName>
</protein>
<sequence length="31" mass="3604">MIDSTGYTYCHEHLHIDLSPQKGNLDCRLDQ</sequence>
<name>A0ABR9ZDD8_VIBAN</name>
<proteinExistence type="predicted"/>
<reference evidence="1 2" key="1">
    <citation type="journal article" date="2021" name="PeerJ">
        <title>Analysis of 44 Vibrio anguillarum genomes reveals high genetic diversity.</title>
        <authorList>
            <person name="Hansen M.J."/>
            <person name="Dalsgaard I."/>
        </authorList>
    </citation>
    <scope>NUCLEOTIDE SEQUENCE [LARGE SCALE GENOMIC DNA]</scope>
    <source>
        <strain evidence="1 2">040915-1/1B</strain>
    </source>
</reference>
<evidence type="ECO:0000313" key="2">
    <source>
        <dbReference type="Proteomes" id="UP000726136"/>
    </source>
</evidence>
<gene>
    <name evidence="1" type="ORF">EAY46_23865</name>
</gene>
<accession>A0ABR9ZDD8</accession>
<keyword evidence="2" id="KW-1185">Reference proteome</keyword>
<evidence type="ECO:0000313" key="1">
    <source>
        <dbReference type="EMBL" id="MBF4376027.1"/>
    </source>
</evidence>
<feature type="non-terminal residue" evidence="1">
    <location>
        <position position="31"/>
    </location>
</feature>
<organism evidence="1 2">
    <name type="scientific">Vibrio anguillarum</name>
    <name type="common">Listonella anguillarum</name>
    <dbReference type="NCBI Taxonomy" id="55601"/>
    <lineage>
        <taxon>Bacteria</taxon>
        <taxon>Pseudomonadati</taxon>
        <taxon>Pseudomonadota</taxon>
        <taxon>Gammaproteobacteria</taxon>
        <taxon>Vibrionales</taxon>
        <taxon>Vibrionaceae</taxon>
        <taxon>Vibrio</taxon>
    </lineage>
</organism>
<dbReference type="Proteomes" id="UP000726136">
    <property type="component" value="Unassembled WGS sequence"/>
</dbReference>
<dbReference type="EMBL" id="RDPI01000508">
    <property type="protein sequence ID" value="MBF4376027.1"/>
    <property type="molecule type" value="Genomic_DNA"/>
</dbReference>